<evidence type="ECO:0000256" key="7">
    <source>
        <dbReference type="ARBA" id="ARBA00023136"/>
    </source>
</evidence>
<gene>
    <name evidence="10" type="primary">PNS1_1</name>
    <name evidence="10" type="ORF">K7432_003622</name>
</gene>
<feature type="transmembrane region" description="Helical" evidence="8">
    <location>
        <begin position="476"/>
        <end position="499"/>
    </location>
</feature>
<dbReference type="PANTHER" id="PTHR12385:SF4">
    <property type="entry name" value="PROTEIN PNS1"/>
    <property type="match status" value="1"/>
</dbReference>
<dbReference type="Proteomes" id="UP001479436">
    <property type="component" value="Unassembled WGS sequence"/>
</dbReference>
<feature type="transmembrane region" description="Helical" evidence="8">
    <location>
        <begin position="346"/>
        <end position="364"/>
    </location>
</feature>
<keyword evidence="11" id="KW-1185">Reference proteome</keyword>
<evidence type="ECO:0000256" key="2">
    <source>
        <dbReference type="ARBA" id="ARBA00004141"/>
    </source>
</evidence>
<evidence type="ECO:0000256" key="8">
    <source>
        <dbReference type="RuleBase" id="RU368066"/>
    </source>
</evidence>
<feature type="transmembrane region" description="Helical" evidence="8">
    <location>
        <begin position="226"/>
        <end position="246"/>
    </location>
</feature>
<comment type="similarity">
    <text evidence="3 8">Belongs to the CTL (choline transporter-like) family.</text>
</comment>
<feature type="transmembrane region" description="Helical" evidence="8">
    <location>
        <begin position="128"/>
        <end position="153"/>
    </location>
</feature>
<evidence type="ECO:0000256" key="3">
    <source>
        <dbReference type="ARBA" id="ARBA00007168"/>
    </source>
</evidence>
<dbReference type="PANTHER" id="PTHR12385">
    <property type="entry name" value="CHOLINE TRANSPORTER-LIKE (SLC FAMILY 44)"/>
    <property type="match status" value="1"/>
</dbReference>
<organism evidence="10 11">
    <name type="scientific">Basidiobolus ranarum</name>
    <dbReference type="NCBI Taxonomy" id="34480"/>
    <lineage>
        <taxon>Eukaryota</taxon>
        <taxon>Fungi</taxon>
        <taxon>Fungi incertae sedis</taxon>
        <taxon>Zoopagomycota</taxon>
        <taxon>Entomophthoromycotina</taxon>
        <taxon>Basidiobolomycetes</taxon>
        <taxon>Basidiobolales</taxon>
        <taxon>Basidiobolaceae</taxon>
        <taxon>Basidiobolus</taxon>
    </lineage>
</organism>
<feature type="compositionally biased region" description="Low complexity" evidence="9">
    <location>
        <begin position="56"/>
        <end position="66"/>
    </location>
</feature>
<accession>A0ABR2W6F0</accession>
<keyword evidence="7 8" id="KW-0472">Membrane</keyword>
<evidence type="ECO:0000256" key="4">
    <source>
        <dbReference type="ARBA" id="ARBA00015388"/>
    </source>
</evidence>
<keyword evidence="5 8" id="KW-0812">Transmembrane</keyword>
<feature type="transmembrane region" description="Helical" evidence="8">
    <location>
        <begin position="267"/>
        <end position="290"/>
    </location>
</feature>
<feature type="compositionally biased region" description="Basic and acidic residues" evidence="9">
    <location>
        <begin position="105"/>
        <end position="115"/>
    </location>
</feature>
<dbReference type="InterPro" id="IPR007603">
    <property type="entry name" value="Choline_transptr-like"/>
</dbReference>
<comment type="subcellular location">
    <subcellularLocation>
        <location evidence="8">Cell membrane</location>
        <topology evidence="8">Multi-pass membrane protein</topology>
    </subcellularLocation>
    <subcellularLocation>
        <location evidence="2">Membrane</location>
        <topology evidence="2">Multi-pass membrane protein</topology>
    </subcellularLocation>
</comment>
<evidence type="ECO:0000313" key="11">
    <source>
        <dbReference type="Proteomes" id="UP001479436"/>
    </source>
</evidence>
<evidence type="ECO:0000313" key="10">
    <source>
        <dbReference type="EMBL" id="KAK9721189.1"/>
    </source>
</evidence>
<dbReference type="EMBL" id="JASJQH010006988">
    <property type="protein sequence ID" value="KAK9721189.1"/>
    <property type="molecule type" value="Genomic_DNA"/>
</dbReference>
<feature type="transmembrane region" description="Helical" evidence="8">
    <location>
        <begin position="200"/>
        <end position="220"/>
    </location>
</feature>
<feature type="transmembrane region" description="Helical" evidence="8">
    <location>
        <begin position="384"/>
        <end position="404"/>
    </location>
</feature>
<sequence length="576" mass="64261">MQDNKIGHNKGLLNFNHNPLTIAKPINHIMSEYYNQQPNNNYGGAYGHNPYPPPEQQYTPSAQPQYYYPPPQQVRTNSYSQTGQYQHPSPPPPPRPPTHDSSNYHQDDSGHKPSTGEKFSPQSGFQDVWAAILYWLHLAAFLGISAVSLRSITQTTQNINGSYNQEMFTWDNSMLLLGVCAIGFVLSLIYIILMQKVPGALIKISFFVSVLIYFATAAYYATVRQYFLTAVFAIFGVLYLLAWFWWKSRIPFATIIMKTVANVTQKYYGAILVAILGLLVQFVFSVWWSLTTAGAYNYFGGNDMCKTSIDKSGRQIQQCSPPAKLIVVLVYCCFSMYWTTQLLKNLVHVTVSGVFASYYFFYGTPQAESSPTPGSLKRACTTSFGSVAFGSLLIALFQTVRAIVRELTSNSDSLCGSVLACCIQCLLSWIEGMIAYFNHYAFTQIAIYGKPYCQASKDTWTLIQDRGIDAMINDNLIGNVLTMGGLLVATITSIITYAFIQVYKPEVNGNANFTTVFVFFGFVVGYSLFSLTGEIIQSGTATTFVCLAEDPVALQRSQPELFEQVRITYPQVVQSV</sequence>
<name>A0ABR2W6F0_9FUNG</name>
<evidence type="ECO:0000256" key="9">
    <source>
        <dbReference type="SAM" id="MobiDB-lite"/>
    </source>
</evidence>
<evidence type="ECO:0000256" key="6">
    <source>
        <dbReference type="ARBA" id="ARBA00022989"/>
    </source>
</evidence>
<feature type="transmembrane region" description="Helical" evidence="8">
    <location>
        <begin position="511"/>
        <end position="529"/>
    </location>
</feature>
<feature type="region of interest" description="Disordered" evidence="9">
    <location>
        <begin position="40"/>
        <end position="119"/>
    </location>
</feature>
<feature type="transmembrane region" description="Helical" evidence="8">
    <location>
        <begin position="173"/>
        <end position="193"/>
    </location>
</feature>
<evidence type="ECO:0000256" key="5">
    <source>
        <dbReference type="ARBA" id="ARBA00022692"/>
    </source>
</evidence>
<comment type="caution">
    <text evidence="10">The sequence shown here is derived from an EMBL/GenBank/DDBJ whole genome shotgun (WGS) entry which is preliminary data.</text>
</comment>
<reference evidence="10 11" key="1">
    <citation type="submission" date="2023-04" db="EMBL/GenBank/DDBJ databases">
        <title>Genome of Basidiobolus ranarum AG-B5.</title>
        <authorList>
            <person name="Stajich J.E."/>
            <person name="Carter-House D."/>
            <person name="Gryganskyi A."/>
        </authorList>
    </citation>
    <scope>NUCLEOTIDE SEQUENCE [LARGE SCALE GENOMIC DNA]</scope>
    <source>
        <strain evidence="10 11">AG-B5</strain>
    </source>
</reference>
<feature type="compositionally biased region" description="Polar residues" evidence="9">
    <location>
        <begin position="74"/>
        <end position="87"/>
    </location>
</feature>
<dbReference type="Pfam" id="PF04515">
    <property type="entry name" value="Choline_transpo"/>
    <property type="match status" value="1"/>
</dbReference>
<proteinExistence type="inferred from homology"/>
<evidence type="ECO:0000256" key="1">
    <source>
        <dbReference type="ARBA" id="ARBA00002957"/>
    </source>
</evidence>
<comment type="function">
    <text evidence="1 8">Probably involved in transport through the plasma membrane.</text>
</comment>
<keyword evidence="6 8" id="KW-1133">Transmembrane helix</keyword>
<protein>
    <recommendedName>
        <fullName evidence="4 8">Protein PNS1</fullName>
    </recommendedName>
</protein>